<dbReference type="HOGENOM" id="CLU_2184949_0_0_1"/>
<reference evidence="2" key="2">
    <citation type="submission" date="2015-01" db="EMBL/GenBank/DDBJ databases">
        <title>Evolutionary Origins and Diversification of the Mycorrhizal Mutualists.</title>
        <authorList>
            <consortium name="DOE Joint Genome Institute"/>
            <consortium name="Mycorrhizal Genomics Consortium"/>
            <person name="Kohler A."/>
            <person name="Kuo A."/>
            <person name="Nagy L.G."/>
            <person name="Floudas D."/>
            <person name="Copeland A."/>
            <person name="Barry K.W."/>
            <person name="Cichocki N."/>
            <person name="Veneault-Fourrey C."/>
            <person name="LaButti K."/>
            <person name="Lindquist E.A."/>
            <person name="Lipzen A."/>
            <person name="Lundell T."/>
            <person name="Morin E."/>
            <person name="Murat C."/>
            <person name="Riley R."/>
            <person name="Ohm R."/>
            <person name="Sun H."/>
            <person name="Tunlid A."/>
            <person name="Henrissat B."/>
            <person name="Grigoriev I.V."/>
            <person name="Hibbett D.S."/>
            <person name="Martin F."/>
        </authorList>
    </citation>
    <scope>NUCLEOTIDE SEQUENCE [LARGE SCALE GENOMIC DNA]</scope>
    <source>
        <strain evidence="2">F 1598</strain>
    </source>
</reference>
<evidence type="ECO:0000313" key="1">
    <source>
        <dbReference type="EMBL" id="KIM81968.1"/>
    </source>
</evidence>
<sequence>MQLCEVNKCVDRVPPSKAAHAFAFDFNHTGQLDCITLYRPGTGIIGIIRNENGNFVPIYRQDYRSSGIDGYDLRSRDDRAFAFDYNPYGSAPLSRSLPSWTGHYLDFAR</sequence>
<name>A0A0C3B6U4_PILCF</name>
<dbReference type="Proteomes" id="UP000054166">
    <property type="component" value="Unassembled WGS sequence"/>
</dbReference>
<keyword evidence="2" id="KW-1185">Reference proteome</keyword>
<dbReference type="InParanoid" id="A0A0C3B6U4"/>
<gene>
    <name evidence="1" type="ORF">PILCRDRAFT_480508</name>
</gene>
<accession>A0A0C3B6U4</accession>
<dbReference type="EMBL" id="KN832996">
    <property type="protein sequence ID" value="KIM81968.1"/>
    <property type="molecule type" value="Genomic_DNA"/>
</dbReference>
<evidence type="ECO:0000313" key="2">
    <source>
        <dbReference type="Proteomes" id="UP000054166"/>
    </source>
</evidence>
<reference evidence="1 2" key="1">
    <citation type="submission" date="2014-04" db="EMBL/GenBank/DDBJ databases">
        <authorList>
            <consortium name="DOE Joint Genome Institute"/>
            <person name="Kuo A."/>
            <person name="Tarkka M."/>
            <person name="Buscot F."/>
            <person name="Kohler A."/>
            <person name="Nagy L.G."/>
            <person name="Floudas D."/>
            <person name="Copeland A."/>
            <person name="Barry K.W."/>
            <person name="Cichocki N."/>
            <person name="Veneault-Fourrey C."/>
            <person name="LaButti K."/>
            <person name="Lindquist E.A."/>
            <person name="Lipzen A."/>
            <person name="Lundell T."/>
            <person name="Morin E."/>
            <person name="Murat C."/>
            <person name="Sun H."/>
            <person name="Tunlid A."/>
            <person name="Henrissat B."/>
            <person name="Grigoriev I.V."/>
            <person name="Hibbett D.S."/>
            <person name="Martin F."/>
            <person name="Nordberg H.P."/>
            <person name="Cantor M.N."/>
            <person name="Hua S.X."/>
        </authorList>
    </citation>
    <scope>NUCLEOTIDE SEQUENCE [LARGE SCALE GENOMIC DNA]</scope>
    <source>
        <strain evidence="1 2">F 1598</strain>
    </source>
</reference>
<dbReference type="AlphaFoldDB" id="A0A0C3B6U4"/>
<protein>
    <submittedName>
        <fullName evidence="1">Uncharacterized protein</fullName>
    </submittedName>
</protein>
<proteinExistence type="predicted"/>
<organism evidence="1 2">
    <name type="scientific">Piloderma croceum (strain F 1598)</name>
    <dbReference type="NCBI Taxonomy" id="765440"/>
    <lineage>
        <taxon>Eukaryota</taxon>
        <taxon>Fungi</taxon>
        <taxon>Dikarya</taxon>
        <taxon>Basidiomycota</taxon>
        <taxon>Agaricomycotina</taxon>
        <taxon>Agaricomycetes</taxon>
        <taxon>Agaricomycetidae</taxon>
        <taxon>Atheliales</taxon>
        <taxon>Atheliaceae</taxon>
        <taxon>Piloderma</taxon>
    </lineage>
</organism>